<dbReference type="Proteomes" id="UP000053110">
    <property type="component" value="Unassembled WGS sequence"/>
</dbReference>
<dbReference type="PANTHER" id="PTHR28139">
    <property type="entry name" value="UPF0768 PROTEIN YBL029C-A"/>
    <property type="match status" value="1"/>
</dbReference>
<dbReference type="EMBL" id="UIGY01000023">
    <property type="protein sequence ID" value="SUZ08505.1"/>
    <property type="molecule type" value="Genomic_DNA"/>
</dbReference>
<evidence type="ECO:0000313" key="3">
    <source>
        <dbReference type="EMBL" id="SUZ08505.1"/>
    </source>
</evidence>
<feature type="region of interest" description="Disordered" evidence="1">
    <location>
        <begin position="83"/>
        <end position="116"/>
    </location>
</feature>
<sequence>MCLIFTCGDTEFSKQLRGYENVICQCHNCGNFAARVTKRNPWFTFCFVPVLPLSIHGYEDIVCPVCRFAQPLSSRPDVVAMNGQGGGIPLQDVPAPGQPPGGVGGPPQFKPNMQYG</sequence>
<dbReference type="EMBL" id="KE374996">
    <property type="protein sequence ID" value="EPQ66390.1"/>
    <property type="molecule type" value="Genomic_DNA"/>
</dbReference>
<dbReference type="AlphaFoldDB" id="A0A061HJ81"/>
<accession>A0A061HJ81</accession>
<reference evidence="3" key="3">
    <citation type="submission" date="2018-07" db="EMBL/GenBank/DDBJ databases">
        <authorList>
            <person name="Quirk P.G."/>
            <person name="Krulwich T.A."/>
        </authorList>
    </citation>
    <scope>NUCLEOTIDE SEQUENCE</scope>
    <source>
        <strain evidence="3">96224</strain>
    </source>
</reference>
<proteinExistence type="predicted"/>
<organism evidence="3">
    <name type="scientific">Blumeria graminis f. sp. tritici 96224</name>
    <dbReference type="NCBI Taxonomy" id="1268274"/>
    <lineage>
        <taxon>Eukaryota</taxon>
        <taxon>Fungi</taxon>
        <taxon>Dikarya</taxon>
        <taxon>Ascomycota</taxon>
        <taxon>Pezizomycotina</taxon>
        <taxon>Leotiomycetes</taxon>
        <taxon>Erysiphales</taxon>
        <taxon>Erysiphaceae</taxon>
        <taxon>Blumeria</taxon>
    </lineage>
</organism>
<feature type="non-terminal residue" evidence="3">
    <location>
        <position position="116"/>
    </location>
</feature>
<reference evidence="2" key="2">
    <citation type="submission" date="2013-01" db="EMBL/GenBank/DDBJ databases">
        <title>The wheat powdery mildew genome reveals unique evolution of an obligate biotroph.</title>
        <authorList>
            <person name="Oberhaensli S."/>
            <person name="Wicker T."/>
            <person name="Keller B."/>
        </authorList>
    </citation>
    <scope>NUCLEOTIDE SEQUENCE</scope>
    <source>
        <strain evidence="2">96224</strain>
    </source>
</reference>
<evidence type="ECO:0000256" key="1">
    <source>
        <dbReference type="SAM" id="MobiDB-lite"/>
    </source>
</evidence>
<dbReference type="PANTHER" id="PTHR28139:SF1">
    <property type="entry name" value="UPF0768 PROTEIN YBL029C-A"/>
    <property type="match status" value="1"/>
</dbReference>
<gene>
    <name evidence="2" type="ORF">BGT96224_1054</name>
    <name evidence="3" type="ORF">BGT96224V2_LOCUS1631</name>
</gene>
<dbReference type="OrthoDB" id="5545479at2759"/>
<evidence type="ECO:0000313" key="4">
    <source>
        <dbReference type="Proteomes" id="UP000053110"/>
    </source>
</evidence>
<reference evidence="4" key="1">
    <citation type="journal article" date="2013" name="Nat. Genet.">
        <title>The wheat powdery mildew genome shows the unique evolution of an obligate biotroph.</title>
        <authorList>
            <person name="Wicker T."/>
            <person name="Oberhaensli S."/>
            <person name="Parlange F."/>
            <person name="Buchmann J.P."/>
            <person name="Shatalina M."/>
            <person name="Roffler S."/>
            <person name="Ben-David R."/>
            <person name="Dolezel J."/>
            <person name="Simkova H."/>
            <person name="Schulze-Lefert P."/>
            <person name="Spanu P.D."/>
            <person name="Bruggmann R."/>
            <person name="Amselem J."/>
            <person name="Quesneville H."/>
            <person name="Ver Loren van Themaat E."/>
            <person name="Paape T."/>
            <person name="Shimizu K.K."/>
            <person name="Keller B."/>
        </authorList>
    </citation>
    <scope>NUCLEOTIDE SEQUENCE [LARGE SCALE GENOMIC DNA]</scope>
    <source>
        <strain evidence="4">96224</strain>
    </source>
</reference>
<dbReference type="HOGENOM" id="CLU_115926_0_1_1"/>
<protein>
    <submittedName>
        <fullName evidence="3">Bgt-1054</fullName>
    </submittedName>
</protein>
<name>A0A061HJ81_BLUGR</name>
<evidence type="ECO:0000313" key="2">
    <source>
        <dbReference type="EMBL" id="EPQ66390.1"/>
    </source>
</evidence>